<dbReference type="GeneTree" id="ENSGT00940000170943"/>
<reference evidence="2" key="3">
    <citation type="submission" date="2025-09" db="UniProtKB">
        <authorList>
            <consortium name="Ensembl"/>
        </authorList>
    </citation>
    <scope>IDENTIFICATION</scope>
</reference>
<sequence>MSNMAISESVFSMGAMQEKVDDIKQDINDDIFKQIDDPFKSSDPFEGSDPFAENDPFSSSATPAASSDPFAGADPFASSVGGLTPTPTSDPFNPGDFPATSSDPFKPGDFPSSTSDPFKPGDFGTDVFPQTTETPQTDPFGGQDPFATTKSSGFDTTLSSASSFAHDPFSSSEVFSGGEQPKITDSSKPTSVATTFDSGSFAAAFSDNGNTGKEDFFSNAFPTSNPTETKSTSDPWGSAFGGGAAFPAAEGDPFGGDSFTTPTQSDGFGKSTFTPDFSSMGKSKEPSKAPPRPAKPAEMSTKGVSEAEQLRWARDESRKAEEERRKLQLQEQADLELAIALSKQP</sequence>
<dbReference type="AlphaFoldDB" id="H2Z2L4"/>
<dbReference type="OMA" id="WAMSESE"/>
<protein>
    <submittedName>
        <fullName evidence="2">Uncharacterized protein</fullName>
    </submittedName>
</protein>
<feature type="compositionally biased region" description="Low complexity" evidence="1">
    <location>
        <begin position="55"/>
        <end position="71"/>
    </location>
</feature>
<accession>H2Z2L4</accession>
<evidence type="ECO:0000313" key="2">
    <source>
        <dbReference type="Ensembl" id="ENSCSAVP00000011826.1"/>
    </source>
</evidence>
<reference evidence="2" key="2">
    <citation type="submission" date="2025-08" db="UniProtKB">
        <authorList>
            <consortium name="Ensembl"/>
        </authorList>
    </citation>
    <scope>IDENTIFICATION</scope>
</reference>
<feature type="compositionally biased region" description="Polar residues" evidence="1">
    <location>
        <begin position="183"/>
        <end position="198"/>
    </location>
</feature>
<feature type="compositionally biased region" description="Polar residues" evidence="1">
    <location>
        <begin position="128"/>
        <end position="137"/>
    </location>
</feature>
<dbReference type="STRING" id="51511.ENSCSAVP00000011826"/>
<feature type="compositionally biased region" description="Polar residues" evidence="1">
    <location>
        <begin position="220"/>
        <end position="234"/>
    </location>
</feature>
<keyword evidence="3" id="KW-1185">Reference proteome</keyword>
<dbReference type="HOGENOM" id="CLU_803990_0_0_1"/>
<feature type="region of interest" description="Disordered" evidence="1">
    <location>
        <begin position="33"/>
        <end position="328"/>
    </location>
</feature>
<organism evidence="2 3">
    <name type="scientific">Ciona savignyi</name>
    <name type="common">Pacific transparent sea squirt</name>
    <dbReference type="NCBI Taxonomy" id="51511"/>
    <lineage>
        <taxon>Eukaryota</taxon>
        <taxon>Metazoa</taxon>
        <taxon>Chordata</taxon>
        <taxon>Tunicata</taxon>
        <taxon>Ascidiacea</taxon>
        <taxon>Phlebobranchia</taxon>
        <taxon>Cionidae</taxon>
        <taxon>Ciona</taxon>
    </lineage>
</organism>
<feature type="compositionally biased region" description="Polar residues" evidence="1">
    <location>
        <begin position="146"/>
        <end position="174"/>
    </location>
</feature>
<evidence type="ECO:0000256" key="1">
    <source>
        <dbReference type="SAM" id="MobiDB-lite"/>
    </source>
</evidence>
<reference evidence="3" key="1">
    <citation type="submission" date="2003-08" db="EMBL/GenBank/DDBJ databases">
        <authorList>
            <person name="Birren B."/>
            <person name="Nusbaum C."/>
            <person name="Abebe A."/>
            <person name="Abouelleil A."/>
            <person name="Adekoya E."/>
            <person name="Ait-zahra M."/>
            <person name="Allen N."/>
            <person name="Allen T."/>
            <person name="An P."/>
            <person name="Anderson M."/>
            <person name="Anderson S."/>
            <person name="Arachchi H."/>
            <person name="Armbruster J."/>
            <person name="Bachantsang P."/>
            <person name="Baldwin J."/>
            <person name="Barry A."/>
            <person name="Bayul T."/>
            <person name="Blitshsteyn B."/>
            <person name="Bloom T."/>
            <person name="Blye J."/>
            <person name="Boguslavskiy L."/>
            <person name="Borowsky M."/>
            <person name="Boukhgalter B."/>
            <person name="Brunache A."/>
            <person name="Butler J."/>
            <person name="Calixte N."/>
            <person name="Calvo S."/>
            <person name="Camarata J."/>
            <person name="Campo K."/>
            <person name="Chang J."/>
            <person name="Cheshatsang Y."/>
            <person name="Citroen M."/>
            <person name="Collymore A."/>
            <person name="Considine T."/>
            <person name="Cook A."/>
            <person name="Cooke P."/>
            <person name="Corum B."/>
            <person name="Cuomo C."/>
            <person name="David R."/>
            <person name="Dawoe T."/>
            <person name="Degray S."/>
            <person name="Dodge S."/>
            <person name="Dooley K."/>
            <person name="Dorje P."/>
            <person name="Dorjee K."/>
            <person name="Dorris L."/>
            <person name="Duffey N."/>
            <person name="Dupes A."/>
            <person name="Elkins T."/>
            <person name="Engels R."/>
            <person name="Erickson J."/>
            <person name="Farina A."/>
            <person name="Faro S."/>
            <person name="Ferreira P."/>
            <person name="Fischer H."/>
            <person name="Fitzgerald M."/>
            <person name="Foley K."/>
            <person name="Gage D."/>
            <person name="Galagan J."/>
            <person name="Gearin G."/>
            <person name="Gnerre S."/>
            <person name="Gnirke A."/>
            <person name="Goyette A."/>
            <person name="Graham J."/>
            <person name="Grandbois E."/>
            <person name="Gyaltsen K."/>
            <person name="Hafez N."/>
            <person name="Hagopian D."/>
            <person name="Hagos B."/>
            <person name="Hall J."/>
            <person name="Hatcher B."/>
            <person name="Heller A."/>
            <person name="Higgins H."/>
            <person name="Honan T."/>
            <person name="Horn A."/>
            <person name="Houde N."/>
            <person name="Hughes L."/>
            <person name="Hulme W."/>
            <person name="Husby E."/>
            <person name="Iliev I."/>
            <person name="Jaffe D."/>
            <person name="Jones C."/>
            <person name="Kamal M."/>
            <person name="Kamat A."/>
            <person name="Kamvysselis M."/>
            <person name="Karlsson E."/>
            <person name="Kells C."/>
            <person name="Kieu A."/>
            <person name="Kisner P."/>
            <person name="Kodira C."/>
            <person name="Kulbokas E."/>
            <person name="Labutti K."/>
            <person name="Lama D."/>
            <person name="Landers T."/>
            <person name="Leger J."/>
            <person name="Levine S."/>
            <person name="Lewis D."/>
            <person name="Lewis T."/>
            <person name="Lindblad-toh K."/>
            <person name="Liu X."/>
            <person name="Lokyitsang T."/>
            <person name="Lokyitsang Y."/>
            <person name="Lucien O."/>
            <person name="Lui A."/>
            <person name="Ma L.J."/>
            <person name="Mabbitt R."/>
            <person name="Macdonald J."/>
            <person name="Maclean C."/>
            <person name="Major J."/>
            <person name="Manning J."/>
            <person name="Marabella R."/>
            <person name="Maru K."/>
            <person name="Matthews C."/>
            <person name="Mauceli E."/>
            <person name="Mccarthy M."/>
            <person name="Mcdonough S."/>
            <person name="Mcghee T."/>
            <person name="Meldrim J."/>
            <person name="Meneus L."/>
            <person name="Mesirov J."/>
            <person name="Mihalev A."/>
            <person name="Mihova T."/>
            <person name="Mikkelsen T."/>
            <person name="Mlenga V."/>
            <person name="Moru K."/>
            <person name="Mozes J."/>
            <person name="Mulrain L."/>
            <person name="Munson G."/>
            <person name="Naylor J."/>
            <person name="Newes C."/>
            <person name="Nguyen C."/>
            <person name="Nguyen N."/>
            <person name="Nguyen T."/>
            <person name="Nicol R."/>
            <person name="Nielsen C."/>
            <person name="Nizzari M."/>
            <person name="Norbu C."/>
            <person name="Norbu N."/>
            <person name="O'donnell P."/>
            <person name="Okoawo O."/>
            <person name="O'leary S."/>
            <person name="Omotosho B."/>
            <person name="O'neill K."/>
            <person name="Osman S."/>
            <person name="Parker S."/>
            <person name="Perrin D."/>
            <person name="Phunkhang P."/>
            <person name="Piqani B."/>
            <person name="Purcell S."/>
            <person name="Rachupka T."/>
            <person name="Ramasamy U."/>
            <person name="Rameau R."/>
            <person name="Ray V."/>
            <person name="Raymond C."/>
            <person name="Retta R."/>
            <person name="Richardson S."/>
            <person name="Rise C."/>
            <person name="Rodriguez J."/>
            <person name="Rogers J."/>
            <person name="Rogov P."/>
            <person name="Rutman M."/>
            <person name="Schupbach R."/>
            <person name="Seaman C."/>
            <person name="Settipalli S."/>
            <person name="Sharpe T."/>
            <person name="Sheridan J."/>
            <person name="Sherpa N."/>
            <person name="Shi J."/>
            <person name="Smirnov S."/>
            <person name="Smith C."/>
            <person name="Sougnez C."/>
            <person name="Spencer B."/>
            <person name="Stalker J."/>
            <person name="Stange-thomann N."/>
            <person name="Stavropoulos S."/>
            <person name="Stetson K."/>
            <person name="Stone C."/>
            <person name="Stone S."/>
            <person name="Stubbs M."/>
            <person name="Talamas J."/>
            <person name="Tchuinga P."/>
            <person name="Tenzing P."/>
            <person name="Tesfaye S."/>
            <person name="Theodore J."/>
            <person name="Thoulutsang Y."/>
            <person name="Topham K."/>
            <person name="Towey S."/>
            <person name="Tsamla T."/>
            <person name="Tsomo N."/>
            <person name="Vallee D."/>
            <person name="Vassiliev H."/>
            <person name="Venkataraman V."/>
            <person name="Vinson J."/>
            <person name="Vo A."/>
            <person name="Wade C."/>
            <person name="Wang S."/>
            <person name="Wangchuk T."/>
            <person name="Wangdi T."/>
            <person name="Whittaker C."/>
            <person name="Wilkinson J."/>
            <person name="Wu Y."/>
            <person name="Wyman D."/>
            <person name="Yadav S."/>
            <person name="Yang S."/>
            <person name="Yang X."/>
            <person name="Yeager S."/>
            <person name="Yee E."/>
            <person name="Young G."/>
            <person name="Zainoun J."/>
            <person name="Zembeck L."/>
            <person name="Zimmer A."/>
            <person name="Zody M."/>
            <person name="Lander E."/>
        </authorList>
    </citation>
    <scope>NUCLEOTIDE SEQUENCE [LARGE SCALE GENOMIC DNA]</scope>
</reference>
<name>H2Z2L4_CIOSA</name>
<dbReference type="InParanoid" id="H2Z2L4"/>
<feature type="compositionally biased region" description="Polar residues" evidence="1">
    <location>
        <begin position="258"/>
        <end position="281"/>
    </location>
</feature>
<dbReference type="Ensembl" id="ENSCSAVT00000011964.1">
    <property type="protein sequence ID" value="ENSCSAVP00000011826.1"/>
    <property type="gene ID" value="ENSCSAVG00000006937.1"/>
</dbReference>
<dbReference type="Proteomes" id="UP000007875">
    <property type="component" value="Unassembled WGS sequence"/>
</dbReference>
<feature type="compositionally biased region" description="Basic and acidic residues" evidence="1">
    <location>
        <begin position="308"/>
        <end position="328"/>
    </location>
</feature>
<feature type="compositionally biased region" description="Low complexity" evidence="1">
    <location>
        <begin position="245"/>
        <end position="256"/>
    </location>
</feature>
<evidence type="ECO:0000313" key="3">
    <source>
        <dbReference type="Proteomes" id="UP000007875"/>
    </source>
</evidence>
<proteinExistence type="predicted"/>